<proteinExistence type="predicted"/>
<protein>
    <submittedName>
        <fullName evidence="1">Uncharacterized protein</fullName>
    </submittedName>
</protein>
<dbReference type="EMBL" id="OM869560">
    <property type="protein sequence ID" value="UPW41228.1"/>
    <property type="molecule type" value="Genomic_DNA"/>
</dbReference>
<reference evidence="1" key="1">
    <citation type="submission" date="2022-02" db="EMBL/GenBank/DDBJ databases">
        <title>Towards deciphering the DNA virus diversity associated with rodent species in the families Cricetidae and Heteromyidae.</title>
        <authorList>
            <person name="Lund M."/>
            <person name="Larsen B.B."/>
            <person name="Gryseels S."/>
            <person name="Kraberger S."/>
            <person name="Rowsey D.M."/>
            <person name="Steger L."/>
            <person name="Yule K.M."/>
            <person name="Upham N.S."/>
            <person name="Worobey M."/>
            <person name="Van Doorslaer K."/>
            <person name="Varsani A."/>
        </authorList>
    </citation>
    <scope>NUCLEOTIDE SEQUENCE</scope>
    <source>
        <strain evidence="1">UA08Rod_4822</strain>
    </source>
</reference>
<accession>A0A976N1H4</accession>
<sequence>MRRYHRVYVRAIFYTVQDNAFGSPCRLRECGSCEARWTPRSMQVSSQDLDDLLRWQEEMENYAVQHNKLVNFKSFNIKQ</sequence>
<name>A0A976N1H4_9VIRU</name>
<organism evidence="1">
    <name type="scientific">Sigmofec virus UA08Rod_4822</name>
    <dbReference type="NCBI Taxonomy" id="2929411"/>
    <lineage>
        <taxon>Viruses</taxon>
        <taxon>Monodnaviria</taxon>
        <taxon>Sangervirae</taxon>
        <taxon>Phixviricota</taxon>
        <taxon>Malgrandaviricetes</taxon>
        <taxon>Petitvirales</taxon>
        <taxon>Microviridae</taxon>
    </lineage>
</organism>
<evidence type="ECO:0000313" key="1">
    <source>
        <dbReference type="EMBL" id="UPW41228.1"/>
    </source>
</evidence>